<keyword evidence="2" id="KW-0288">FMN</keyword>
<keyword evidence="4" id="KW-0503">Monooxygenase</keyword>
<organism evidence="6 7">
    <name type="scientific">Rubinisphaera brasiliensis (strain ATCC 49424 / DSM 5305 / JCM 21570 / IAM 15109 / NBRC 103401 / IFAM 1448)</name>
    <name type="common">Planctomyces brasiliensis</name>
    <dbReference type="NCBI Taxonomy" id="756272"/>
    <lineage>
        <taxon>Bacteria</taxon>
        <taxon>Pseudomonadati</taxon>
        <taxon>Planctomycetota</taxon>
        <taxon>Planctomycetia</taxon>
        <taxon>Planctomycetales</taxon>
        <taxon>Planctomycetaceae</taxon>
        <taxon>Rubinisphaera</taxon>
    </lineage>
</organism>
<evidence type="ECO:0000313" key="6">
    <source>
        <dbReference type="EMBL" id="ADY60954.1"/>
    </source>
</evidence>
<dbReference type="PANTHER" id="PTHR42847">
    <property type="entry name" value="ALKANESULFONATE MONOOXYGENASE"/>
    <property type="match status" value="1"/>
</dbReference>
<reference evidence="7" key="1">
    <citation type="submission" date="2011-02" db="EMBL/GenBank/DDBJ databases">
        <title>The complete genome of Planctomyces brasiliensis DSM 5305.</title>
        <authorList>
            <person name="Lucas S."/>
            <person name="Copeland A."/>
            <person name="Lapidus A."/>
            <person name="Bruce D."/>
            <person name="Goodwin L."/>
            <person name="Pitluck S."/>
            <person name="Kyrpides N."/>
            <person name="Mavromatis K."/>
            <person name="Pagani I."/>
            <person name="Ivanova N."/>
            <person name="Ovchinnikova G."/>
            <person name="Lu M."/>
            <person name="Detter J.C."/>
            <person name="Han C."/>
            <person name="Land M."/>
            <person name="Hauser L."/>
            <person name="Markowitz V."/>
            <person name="Cheng J.-F."/>
            <person name="Hugenholtz P."/>
            <person name="Woyke T."/>
            <person name="Wu D."/>
            <person name="Tindall B."/>
            <person name="Pomrenke H.G."/>
            <person name="Brambilla E."/>
            <person name="Klenk H.-P."/>
            <person name="Eisen J.A."/>
        </authorList>
    </citation>
    <scope>NUCLEOTIDE SEQUENCE [LARGE SCALE GENOMIC DNA]</scope>
    <source>
        <strain evidence="7">ATCC 49424 / DSM 5305 / JCM 21570 / NBRC 103401 / IFAM 1448</strain>
    </source>
</reference>
<dbReference type="InterPro" id="IPR011251">
    <property type="entry name" value="Luciferase-like_dom"/>
</dbReference>
<dbReference type="SUPFAM" id="SSF51679">
    <property type="entry name" value="Bacterial luciferase-like"/>
    <property type="match status" value="1"/>
</dbReference>
<evidence type="ECO:0000313" key="7">
    <source>
        <dbReference type="Proteomes" id="UP000006860"/>
    </source>
</evidence>
<evidence type="ECO:0000256" key="2">
    <source>
        <dbReference type="ARBA" id="ARBA00022643"/>
    </source>
</evidence>
<name>F0SL71_RUBBR</name>
<evidence type="ECO:0000256" key="4">
    <source>
        <dbReference type="ARBA" id="ARBA00023033"/>
    </source>
</evidence>
<dbReference type="OrthoDB" id="9814695at2"/>
<dbReference type="eggNOG" id="COG2141">
    <property type="taxonomic scope" value="Bacteria"/>
</dbReference>
<dbReference type="InterPro" id="IPR036661">
    <property type="entry name" value="Luciferase-like_sf"/>
</dbReference>
<protein>
    <submittedName>
        <fullName evidence="6">Luciferase-like, subgroup</fullName>
    </submittedName>
</protein>
<gene>
    <name evidence="6" type="ordered locus">Plabr_3357</name>
</gene>
<feature type="domain" description="Luciferase-like" evidence="5">
    <location>
        <begin position="16"/>
        <end position="306"/>
    </location>
</feature>
<evidence type="ECO:0000256" key="3">
    <source>
        <dbReference type="ARBA" id="ARBA00023002"/>
    </source>
</evidence>
<proteinExistence type="predicted"/>
<evidence type="ECO:0000259" key="5">
    <source>
        <dbReference type="Pfam" id="PF00296"/>
    </source>
</evidence>
<dbReference type="EMBL" id="CP002546">
    <property type="protein sequence ID" value="ADY60954.1"/>
    <property type="molecule type" value="Genomic_DNA"/>
</dbReference>
<accession>F0SL71</accession>
<dbReference type="Proteomes" id="UP000006860">
    <property type="component" value="Chromosome"/>
</dbReference>
<evidence type="ECO:0000256" key="1">
    <source>
        <dbReference type="ARBA" id="ARBA00022630"/>
    </source>
</evidence>
<dbReference type="InterPro" id="IPR050172">
    <property type="entry name" value="SsuD_RutA_monooxygenase"/>
</dbReference>
<dbReference type="GO" id="GO:0004497">
    <property type="term" value="F:monooxygenase activity"/>
    <property type="evidence" value="ECO:0007669"/>
    <property type="project" value="UniProtKB-KW"/>
</dbReference>
<dbReference type="KEGG" id="pbs:Plabr_3357"/>
<dbReference type="STRING" id="756272.Plabr_3357"/>
<keyword evidence="3" id="KW-0560">Oxidoreductase</keyword>
<dbReference type="Gene3D" id="3.20.20.30">
    <property type="entry name" value="Luciferase-like domain"/>
    <property type="match status" value="1"/>
</dbReference>
<dbReference type="AlphaFoldDB" id="F0SL71"/>
<dbReference type="Pfam" id="PF00296">
    <property type="entry name" value="Bac_luciferase"/>
    <property type="match status" value="1"/>
</dbReference>
<dbReference type="GO" id="GO:0016705">
    <property type="term" value="F:oxidoreductase activity, acting on paired donors, with incorporation or reduction of molecular oxygen"/>
    <property type="evidence" value="ECO:0007669"/>
    <property type="project" value="InterPro"/>
</dbReference>
<dbReference type="RefSeq" id="WP_013629674.1">
    <property type="nucleotide sequence ID" value="NC_015174.1"/>
</dbReference>
<dbReference type="PANTHER" id="PTHR42847:SF4">
    <property type="entry name" value="ALKANESULFONATE MONOOXYGENASE-RELATED"/>
    <property type="match status" value="1"/>
</dbReference>
<keyword evidence="1" id="KW-0285">Flavoprotein</keyword>
<keyword evidence="7" id="KW-1185">Reference proteome</keyword>
<dbReference type="HOGENOM" id="CLU_027853_3_0_0"/>
<sequence length="344" mass="37673">MRVFVSQLPGPQALTERDLLTLARLADSLGFDGVASVPGAGRAGGNPHTSLLQAGILARETSRVKIAVLDCLLPTMPSPVQTADQLAWLQQVSNERLIAGFGLGGVDQYEQSRLNPASASERFREALRLMNVVWRGEQPERFDGAFWTWHLPQRTTLSRVPPVWTTGPAEKDFFDLAVPLSSGYVLPALIDAKTATKGAKGFRKAFSKQRPEADAPEIVWQVPIFVGETDDSAWNDFSAWLEPWQQTCLRDAFREPPGLFSPRTIAKQAKLAEQSLATLTDREAISAGHFALVGSPESVQEQLTAAIDSIEPTTVVGLFQFGQMPLSAAQENIRRFAKQLLPNI</sequence>